<evidence type="ECO:0000256" key="2">
    <source>
        <dbReference type="ARBA" id="ARBA00012438"/>
    </source>
</evidence>
<evidence type="ECO:0000256" key="8">
    <source>
        <dbReference type="ARBA" id="ARBA00023012"/>
    </source>
</evidence>
<dbReference type="InterPro" id="IPR036890">
    <property type="entry name" value="HATPase_C_sf"/>
</dbReference>
<dbReference type="Gene3D" id="3.30.565.10">
    <property type="entry name" value="Histidine kinase-like ATPase, C-terminal domain"/>
    <property type="match status" value="1"/>
</dbReference>
<feature type="compositionally biased region" description="Low complexity" evidence="9">
    <location>
        <begin position="254"/>
        <end position="263"/>
    </location>
</feature>
<dbReference type="PANTHER" id="PTHR24421:SF10">
    <property type="entry name" value="NITRATE_NITRITE SENSOR PROTEIN NARQ"/>
    <property type="match status" value="1"/>
</dbReference>
<dbReference type="InterPro" id="IPR050482">
    <property type="entry name" value="Sensor_HK_TwoCompSys"/>
</dbReference>
<feature type="compositionally biased region" description="Low complexity" evidence="9">
    <location>
        <begin position="271"/>
        <end position="287"/>
    </location>
</feature>
<comment type="caution">
    <text evidence="12">The sequence shown here is derived from an EMBL/GenBank/DDBJ whole genome shotgun (WGS) entry which is preliminary data.</text>
</comment>
<evidence type="ECO:0000256" key="7">
    <source>
        <dbReference type="ARBA" id="ARBA00022840"/>
    </source>
</evidence>
<feature type="compositionally biased region" description="Low complexity" evidence="9">
    <location>
        <begin position="421"/>
        <end position="434"/>
    </location>
</feature>
<dbReference type="SUPFAM" id="SSF55874">
    <property type="entry name" value="ATPase domain of HSP90 chaperone/DNA topoisomerase II/histidine kinase"/>
    <property type="match status" value="1"/>
</dbReference>
<sequence>MTLLTGQDPTDLPGGRSRSGAAWGLNALGIVIVAFWFVRNGLQLEHPAWVWVVGAVALAAWALREFGRTSRVLVVAGVVMIAAGAVTVVPTDSLMIVPVIVGVVLLGANLRVPIWVAAVAALAAIVVIAVSATIEHASVQFVLGTSGGMLLGVLIGFSRRQFRVAAERAREAEREQQRAALLADRSRAARDIHDVLAHSLGGLVLQLDAVEALLEAGRVADATQRAGEARALAADGLAEAHRAVHALRDDTADGDAAGDAAGDGADDGAGTDDAAPAAEPTTSADASHPGAAIRSSRPATDPGTGLTGLLDAHRSFGGTVVTHGDTTLSVLDAAHRAAVVQVVREALSNARRHAPGRPVSLSVIRDGDAVDVVVANPLAGGGHGLLGMRERFDELGSGATVEAERSDDEFVVAMHLPAAGADAADSADSAVQADTEGRRS</sequence>
<evidence type="ECO:0000259" key="11">
    <source>
        <dbReference type="Pfam" id="PF07730"/>
    </source>
</evidence>
<dbReference type="GO" id="GO:0005524">
    <property type="term" value="F:ATP binding"/>
    <property type="evidence" value="ECO:0007669"/>
    <property type="project" value="UniProtKB-KW"/>
</dbReference>
<evidence type="ECO:0000256" key="6">
    <source>
        <dbReference type="ARBA" id="ARBA00022777"/>
    </source>
</evidence>
<evidence type="ECO:0000313" key="12">
    <source>
        <dbReference type="EMBL" id="TDN45319.1"/>
    </source>
</evidence>
<dbReference type="RefSeq" id="WP_133519131.1">
    <property type="nucleotide sequence ID" value="NZ_SNVW01000003.1"/>
</dbReference>
<dbReference type="GO" id="GO:0016020">
    <property type="term" value="C:membrane"/>
    <property type="evidence" value="ECO:0007669"/>
    <property type="project" value="InterPro"/>
</dbReference>
<keyword evidence="10" id="KW-1133">Transmembrane helix</keyword>
<dbReference type="EMBL" id="SNVW01000003">
    <property type="protein sequence ID" value="TDN45319.1"/>
    <property type="molecule type" value="Genomic_DNA"/>
</dbReference>
<evidence type="ECO:0000256" key="9">
    <source>
        <dbReference type="SAM" id="MobiDB-lite"/>
    </source>
</evidence>
<proteinExistence type="predicted"/>
<evidence type="ECO:0000256" key="10">
    <source>
        <dbReference type="SAM" id="Phobius"/>
    </source>
</evidence>
<evidence type="ECO:0000313" key="13">
    <source>
        <dbReference type="Proteomes" id="UP000295764"/>
    </source>
</evidence>
<dbReference type="InterPro" id="IPR011712">
    <property type="entry name" value="Sig_transdc_His_kin_sub3_dim/P"/>
</dbReference>
<feature type="region of interest" description="Disordered" evidence="9">
    <location>
        <begin position="421"/>
        <end position="440"/>
    </location>
</feature>
<dbReference type="Gene3D" id="1.20.5.1930">
    <property type="match status" value="1"/>
</dbReference>
<feature type="transmembrane region" description="Helical" evidence="10">
    <location>
        <begin position="112"/>
        <end position="134"/>
    </location>
</feature>
<protein>
    <recommendedName>
        <fullName evidence="2">histidine kinase</fullName>
        <ecNumber evidence="2">2.7.13.3</ecNumber>
    </recommendedName>
</protein>
<organism evidence="12 13">
    <name type="scientific">Curtobacterium flaccumfaciens</name>
    <dbReference type="NCBI Taxonomy" id="2035"/>
    <lineage>
        <taxon>Bacteria</taxon>
        <taxon>Bacillati</taxon>
        <taxon>Actinomycetota</taxon>
        <taxon>Actinomycetes</taxon>
        <taxon>Micrococcales</taxon>
        <taxon>Microbacteriaceae</taxon>
        <taxon>Curtobacterium</taxon>
    </lineage>
</organism>
<dbReference type="EC" id="2.7.13.3" evidence="2"/>
<dbReference type="GO" id="GO:0046983">
    <property type="term" value="F:protein dimerization activity"/>
    <property type="evidence" value="ECO:0007669"/>
    <property type="project" value="InterPro"/>
</dbReference>
<dbReference type="Pfam" id="PF07730">
    <property type="entry name" value="HisKA_3"/>
    <property type="match status" value="1"/>
</dbReference>
<reference evidence="12 13" key="1">
    <citation type="submission" date="2019-03" db="EMBL/GenBank/DDBJ databases">
        <title>Genomic analyses of the natural microbiome of Caenorhabditis elegans.</title>
        <authorList>
            <person name="Samuel B."/>
        </authorList>
    </citation>
    <scope>NUCLEOTIDE SEQUENCE [LARGE SCALE GENOMIC DNA]</scope>
    <source>
        <strain evidence="12 13">JUb65</strain>
    </source>
</reference>
<dbReference type="AlphaFoldDB" id="A0A4R6DM10"/>
<evidence type="ECO:0000256" key="3">
    <source>
        <dbReference type="ARBA" id="ARBA00022553"/>
    </source>
</evidence>
<evidence type="ECO:0000256" key="4">
    <source>
        <dbReference type="ARBA" id="ARBA00022679"/>
    </source>
</evidence>
<feature type="transmembrane region" description="Helical" evidence="10">
    <location>
        <begin position="49"/>
        <end position="66"/>
    </location>
</feature>
<keyword evidence="10" id="KW-0472">Membrane</keyword>
<dbReference type="OrthoDB" id="227596at2"/>
<feature type="domain" description="Signal transduction histidine kinase subgroup 3 dimerisation and phosphoacceptor" evidence="11">
    <location>
        <begin position="185"/>
        <end position="250"/>
    </location>
</feature>
<dbReference type="Proteomes" id="UP000295764">
    <property type="component" value="Unassembled WGS sequence"/>
</dbReference>
<feature type="transmembrane region" description="Helical" evidence="10">
    <location>
        <begin position="20"/>
        <end position="37"/>
    </location>
</feature>
<keyword evidence="10" id="KW-0812">Transmembrane</keyword>
<feature type="region of interest" description="Disordered" evidence="9">
    <location>
        <begin position="251"/>
        <end position="307"/>
    </location>
</feature>
<keyword evidence="6 12" id="KW-0418">Kinase</keyword>
<dbReference type="GO" id="GO:0000155">
    <property type="term" value="F:phosphorelay sensor kinase activity"/>
    <property type="evidence" value="ECO:0007669"/>
    <property type="project" value="InterPro"/>
</dbReference>
<keyword evidence="3" id="KW-0597">Phosphoprotein</keyword>
<keyword evidence="4" id="KW-0808">Transferase</keyword>
<feature type="transmembrane region" description="Helical" evidence="10">
    <location>
        <begin position="140"/>
        <end position="158"/>
    </location>
</feature>
<keyword evidence="8" id="KW-0902">Two-component regulatory system</keyword>
<gene>
    <name evidence="12" type="ORF">EDF64_103243</name>
</gene>
<evidence type="ECO:0000256" key="1">
    <source>
        <dbReference type="ARBA" id="ARBA00000085"/>
    </source>
</evidence>
<comment type="catalytic activity">
    <reaction evidence="1">
        <text>ATP + protein L-histidine = ADP + protein N-phospho-L-histidine.</text>
        <dbReference type="EC" id="2.7.13.3"/>
    </reaction>
</comment>
<evidence type="ECO:0000256" key="5">
    <source>
        <dbReference type="ARBA" id="ARBA00022741"/>
    </source>
</evidence>
<keyword evidence="5" id="KW-0547">Nucleotide-binding</keyword>
<accession>A0A4R6DM10</accession>
<feature type="transmembrane region" description="Helical" evidence="10">
    <location>
        <begin position="72"/>
        <end position="105"/>
    </location>
</feature>
<dbReference type="PANTHER" id="PTHR24421">
    <property type="entry name" value="NITRATE/NITRITE SENSOR PROTEIN NARX-RELATED"/>
    <property type="match status" value="1"/>
</dbReference>
<keyword evidence="7" id="KW-0067">ATP-binding</keyword>
<name>A0A4R6DM10_9MICO</name>